<dbReference type="Proteomes" id="UP000053274">
    <property type="component" value="Unassembled WGS sequence"/>
</dbReference>
<evidence type="ECO:0000256" key="5">
    <source>
        <dbReference type="ARBA" id="ARBA00023136"/>
    </source>
</evidence>
<keyword evidence="3 6" id="KW-0812">Transmembrane</keyword>
<reference evidence="7 8" key="1">
    <citation type="submission" date="2015-10" db="EMBL/GenBank/DDBJ databases">
        <title>Metagenome-Assembled Genomes uncover a global brackish microbiome.</title>
        <authorList>
            <person name="Hugerth L.W."/>
            <person name="Larsson J."/>
            <person name="Alneberg J."/>
            <person name="Lindh M.V."/>
            <person name="Legrand C."/>
            <person name="Pinhassi J."/>
            <person name="Andersson A.F."/>
        </authorList>
    </citation>
    <scope>NUCLEOTIDE SEQUENCE [LARGE SCALE GENOMIC DNA]</scope>
    <source>
        <strain evidence="7">BACL15 MAG-120619-bin91</strain>
    </source>
</reference>
<feature type="transmembrane region" description="Helical" evidence="6">
    <location>
        <begin position="35"/>
        <end position="65"/>
    </location>
</feature>
<keyword evidence="2" id="KW-1003">Cell membrane</keyword>
<dbReference type="Pfam" id="PF02361">
    <property type="entry name" value="CbiQ"/>
    <property type="match status" value="1"/>
</dbReference>
<evidence type="ECO:0000313" key="7">
    <source>
        <dbReference type="EMBL" id="KRO35127.1"/>
    </source>
</evidence>
<feature type="transmembrane region" description="Helical" evidence="6">
    <location>
        <begin position="241"/>
        <end position="262"/>
    </location>
</feature>
<dbReference type="InterPro" id="IPR051611">
    <property type="entry name" value="ECF_transporter_component"/>
</dbReference>
<gene>
    <name evidence="7" type="ORF">ABR54_05460</name>
</gene>
<keyword evidence="4 6" id="KW-1133">Transmembrane helix</keyword>
<dbReference type="CDD" id="cd16914">
    <property type="entry name" value="EcfT"/>
    <property type="match status" value="1"/>
</dbReference>
<evidence type="ECO:0000256" key="4">
    <source>
        <dbReference type="ARBA" id="ARBA00022989"/>
    </source>
</evidence>
<comment type="subcellular location">
    <subcellularLocation>
        <location evidence="1">Cell membrane</location>
        <topology evidence="1">Multi-pass membrane protein</topology>
    </subcellularLocation>
</comment>
<proteinExistence type="predicted"/>
<dbReference type="PANTHER" id="PTHR34857:SF2">
    <property type="entry name" value="SLL0384 PROTEIN"/>
    <property type="match status" value="1"/>
</dbReference>
<organism evidence="7 8">
    <name type="scientific">Actinobacteria bacterium BACL15 MAG-120619-bin91</name>
    <dbReference type="NCBI Taxonomy" id="1655562"/>
    <lineage>
        <taxon>Bacteria</taxon>
        <taxon>Bacillati</taxon>
        <taxon>Actinomycetota</taxon>
        <taxon>Actinomycetes</taxon>
        <taxon>Actinomycetes incertae sedis</taxon>
        <taxon>ac1 cluster</taxon>
    </lineage>
</organism>
<feature type="transmembrane region" description="Helical" evidence="6">
    <location>
        <begin position="77"/>
        <end position="97"/>
    </location>
</feature>
<keyword evidence="5 6" id="KW-0472">Membrane</keyword>
<dbReference type="AlphaFoldDB" id="A0A0R2PAY1"/>
<dbReference type="GO" id="GO:0006824">
    <property type="term" value="P:cobalt ion transport"/>
    <property type="evidence" value="ECO:0007669"/>
    <property type="project" value="InterPro"/>
</dbReference>
<dbReference type="EMBL" id="LIAM01000176">
    <property type="protein sequence ID" value="KRO35127.1"/>
    <property type="molecule type" value="Genomic_DNA"/>
</dbReference>
<sequence>MKVQEDKHHHGHDVGERLYLHRHTAIHALPSHLKIMAAICFILVVVSTPVTQWGAFIAYFLWLFIVVKMAQIPFPTLFKRALIEIPFIFFAILMPFFGSGEKIQVGPFDLYREGLIAGSGIVVKGTLGVMTAIILSTSTTAREILRGLERLRLPVLMVQIASFMLRYVNVVNDEMERMKVARESRGFEATGIKSWKVLATAAGALFIRSYERGERVHLSMLSRGYKGVLPQEHQHKIKGSVWFIAMLYPLVASLIFITQLLIGTI</sequence>
<evidence type="ECO:0000256" key="3">
    <source>
        <dbReference type="ARBA" id="ARBA00022692"/>
    </source>
</evidence>
<dbReference type="GO" id="GO:0043190">
    <property type="term" value="C:ATP-binding cassette (ABC) transporter complex"/>
    <property type="evidence" value="ECO:0007669"/>
    <property type="project" value="InterPro"/>
</dbReference>
<dbReference type="InterPro" id="IPR012809">
    <property type="entry name" value="ECF_CbiQ"/>
</dbReference>
<evidence type="ECO:0000313" key="8">
    <source>
        <dbReference type="Proteomes" id="UP000053274"/>
    </source>
</evidence>
<dbReference type="NCBIfam" id="TIGR02454">
    <property type="entry name" value="ECF_T_CbiQ"/>
    <property type="match status" value="1"/>
</dbReference>
<dbReference type="InterPro" id="IPR003339">
    <property type="entry name" value="ABC/ECF_trnsptr_transmembrane"/>
</dbReference>
<name>A0A0R2PAY1_9ACTN</name>
<dbReference type="PANTHER" id="PTHR34857">
    <property type="entry name" value="SLL0384 PROTEIN"/>
    <property type="match status" value="1"/>
</dbReference>
<feature type="transmembrane region" description="Helical" evidence="6">
    <location>
        <begin position="117"/>
        <end position="141"/>
    </location>
</feature>
<evidence type="ECO:0000256" key="1">
    <source>
        <dbReference type="ARBA" id="ARBA00004651"/>
    </source>
</evidence>
<protein>
    <submittedName>
        <fullName evidence="7">Cobalt ABC transporter permease</fullName>
    </submittedName>
</protein>
<comment type="caution">
    <text evidence="7">The sequence shown here is derived from an EMBL/GenBank/DDBJ whole genome shotgun (WGS) entry which is preliminary data.</text>
</comment>
<evidence type="ECO:0000256" key="6">
    <source>
        <dbReference type="SAM" id="Phobius"/>
    </source>
</evidence>
<accession>A0A0R2PAY1</accession>
<evidence type="ECO:0000256" key="2">
    <source>
        <dbReference type="ARBA" id="ARBA00022475"/>
    </source>
</evidence>